<organism evidence="17 18">
    <name type="scientific">Alternaria burnsii</name>
    <dbReference type="NCBI Taxonomy" id="1187904"/>
    <lineage>
        <taxon>Eukaryota</taxon>
        <taxon>Fungi</taxon>
        <taxon>Dikarya</taxon>
        <taxon>Ascomycota</taxon>
        <taxon>Pezizomycotina</taxon>
        <taxon>Dothideomycetes</taxon>
        <taxon>Pleosporomycetidae</taxon>
        <taxon>Pleosporales</taxon>
        <taxon>Pleosporineae</taxon>
        <taxon>Pleosporaceae</taxon>
        <taxon>Alternaria</taxon>
        <taxon>Alternaria sect. Alternaria</taxon>
    </lineage>
</organism>
<feature type="region of interest" description="Disordered" evidence="15">
    <location>
        <begin position="738"/>
        <end position="760"/>
    </location>
</feature>
<reference evidence="17" key="1">
    <citation type="submission" date="2020-01" db="EMBL/GenBank/DDBJ databases">
        <authorList>
            <person name="Feng Z.H.Z."/>
        </authorList>
    </citation>
    <scope>NUCLEOTIDE SEQUENCE</scope>
    <source>
        <strain evidence="17">CBS107.38</strain>
    </source>
</reference>
<keyword evidence="9" id="KW-0560">Oxidoreductase</keyword>
<comment type="pathway">
    <text evidence="3">Mycotoxin biosynthesis.</text>
</comment>
<dbReference type="EMBL" id="JAAABM010000004">
    <property type="protein sequence ID" value="KAF7678059.1"/>
    <property type="molecule type" value="Genomic_DNA"/>
</dbReference>
<comment type="subcellular location">
    <subcellularLocation>
        <location evidence="2">Membrane</location>
        <topology evidence="2">Single-pass membrane protein</topology>
    </subcellularLocation>
</comment>
<dbReference type="InterPro" id="IPR050121">
    <property type="entry name" value="Cytochrome_P450_monoxygenase"/>
</dbReference>
<evidence type="ECO:0000256" key="3">
    <source>
        <dbReference type="ARBA" id="ARBA00004685"/>
    </source>
</evidence>
<evidence type="ECO:0000256" key="11">
    <source>
        <dbReference type="ARBA" id="ARBA00023033"/>
    </source>
</evidence>
<gene>
    <name evidence="17" type="ORF">GT037_003440</name>
</gene>
<evidence type="ECO:0000256" key="12">
    <source>
        <dbReference type="ARBA" id="ARBA00023136"/>
    </source>
</evidence>
<dbReference type="PRINTS" id="PR00463">
    <property type="entry name" value="EP450I"/>
</dbReference>
<comment type="cofactor">
    <cofactor evidence="1 13">
        <name>heme</name>
        <dbReference type="ChEBI" id="CHEBI:30413"/>
    </cofactor>
</comment>
<name>A0A8H7B6G5_9PLEO</name>
<dbReference type="GO" id="GO:0003723">
    <property type="term" value="F:RNA binding"/>
    <property type="evidence" value="ECO:0007669"/>
    <property type="project" value="UniProtKB-UniRule"/>
</dbReference>
<keyword evidence="18" id="KW-1185">Reference proteome</keyword>
<evidence type="ECO:0000256" key="13">
    <source>
        <dbReference type="PIRSR" id="PIRSR602401-1"/>
    </source>
</evidence>
<dbReference type="InterPro" id="IPR017972">
    <property type="entry name" value="Cyt_P450_CS"/>
</dbReference>
<dbReference type="GeneID" id="62201665"/>
<dbReference type="InterPro" id="IPR012677">
    <property type="entry name" value="Nucleotide-bd_a/b_plait_sf"/>
</dbReference>
<dbReference type="FunFam" id="1.10.630.10:FF:000063">
    <property type="entry name" value="Cytochrome P450 monooxygenase"/>
    <property type="match status" value="1"/>
</dbReference>
<evidence type="ECO:0000256" key="15">
    <source>
        <dbReference type="SAM" id="MobiDB-lite"/>
    </source>
</evidence>
<keyword evidence="5 13" id="KW-0349">Heme</keyword>
<dbReference type="Pfam" id="PF00067">
    <property type="entry name" value="p450"/>
    <property type="match status" value="1"/>
</dbReference>
<protein>
    <submittedName>
        <fullName evidence="17">Benzoate 4-monooxygenase cytochrome p450</fullName>
    </submittedName>
</protein>
<dbReference type="SUPFAM" id="SSF48264">
    <property type="entry name" value="Cytochrome P450"/>
    <property type="match status" value="1"/>
</dbReference>
<dbReference type="SUPFAM" id="SSF54928">
    <property type="entry name" value="RNA-binding domain, RBD"/>
    <property type="match status" value="1"/>
</dbReference>
<accession>A0A8H7B6G5</accession>
<dbReference type="PRINTS" id="PR00385">
    <property type="entry name" value="P450"/>
</dbReference>
<dbReference type="Gene3D" id="1.10.630.10">
    <property type="entry name" value="Cytochrome P450"/>
    <property type="match status" value="1"/>
</dbReference>
<evidence type="ECO:0000256" key="9">
    <source>
        <dbReference type="ARBA" id="ARBA00023002"/>
    </source>
</evidence>
<evidence type="ECO:0000256" key="4">
    <source>
        <dbReference type="ARBA" id="ARBA00010617"/>
    </source>
</evidence>
<comment type="similarity">
    <text evidence="4">Belongs to the cytochrome P450 family.</text>
</comment>
<dbReference type="PANTHER" id="PTHR24305:SF237">
    <property type="entry name" value="CYTOCHROME P450 MONOOXYGENASE ATNE-RELATED"/>
    <property type="match status" value="1"/>
</dbReference>
<dbReference type="GO" id="GO:0004497">
    <property type="term" value="F:monooxygenase activity"/>
    <property type="evidence" value="ECO:0007669"/>
    <property type="project" value="UniProtKB-KW"/>
</dbReference>
<keyword evidence="8" id="KW-1133">Transmembrane helix</keyword>
<dbReference type="AlphaFoldDB" id="A0A8H7B6G5"/>
<evidence type="ECO:0000256" key="7">
    <source>
        <dbReference type="ARBA" id="ARBA00022723"/>
    </source>
</evidence>
<dbReference type="Gene3D" id="3.30.70.330">
    <property type="match status" value="1"/>
</dbReference>
<reference evidence="17" key="2">
    <citation type="submission" date="2020-08" db="EMBL/GenBank/DDBJ databases">
        <title>Draft Genome Sequence of Cumin Blight Pathogen Alternaria burnsii.</title>
        <authorList>
            <person name="Feng Z."/>
        </authorList>
    </citation>
    <scope>NUCLEOTIDE SEQUENCE</scope>
    <source>
        <strain evidence="17">CBS107.38</strain>
    </source>
</reference>
<evidence type="ECO:0000313" key="18">
    <source>
        <dbReference type="Proteomes" id="UP000596902"/>
    </source>
</evidence>
<evidence type="ECO:0000256" key="5">
    <source>
        <dbReference type="ARBA" id="ARBA00022617"/>
    </source>
</evidence>
<dbReference type="RefSeq" id="XP_038788194.1">
    <property type="nucleotide sequence ID" value="XM_038928487.1"/>
</dbReference>
<dbReference type="CDD" id="cd00590">
    <property type="entry name" value="RRM_SF"/>
    <property type="match status" value="1"/>
</dbReference>
<dbReference type="InterPro" id="IPR035979">
    <property type="entry name" value="RBD_domain_sf"/>
</dbReference>
<proteinExistence type="inferred from homology"/>
<evidence type="ECO:0000313" key="17">
    <source>
        <dbReference type="EMBL" id="KAF7678059.1"/>
    </source>
</evidence>
<dbReference type="PANTHER" id="PTHR24305">
    <property type="entry name" value="CYTOCHROME P450"/>
    <property type="match status" value="1"/>
</dbReference>
<dbReference type="GO" id="GO:0016020">
    <property type="term" value="C:membrane"/>
    <property type="evidence" value="ECO:0007669"/>
    <property type="project" value="UniProtKB-SubCell"/>
</dbReference>
<dbReference type="CDD" id="cd11061">
    <property type="entry name" value="CYP67-like"/>
    <property type="match status" value="1"/>
</dbReference>
<keyword evidence="6" id="KW-0812">Transmembrane</keyword>
<comment type="caution">
    <text evidence="17">The sequence shown here is derived from an EMBL/GenBank/DDBJ whole genome shotgun (WGS) entry which is preliminary data.</text>
</comment>
<feature type="compositionally biased region" description="Basic residues" evidence="15">
    <location>
        <begin position="750"/>
        <end position="760"/>
    </location>
</feature>
<keyword evidence="7 13" id="KW-0479">Metal-binding</keyword>
<dbReference type="InterPro" id="IPR002401">
    <property type="entry name" value="Cyt_P450_E_grp-I"/>
</dbReference>
<evidence type="ECO:0000259" key="16">
    <source>
        <dbReference type="PROSITE" id="PS50102"/>
    </source>
</evidence>
<dbReference type="GO" id="GO:1902181">
    <property type="term" value="P:verruculogen biosynthetic process"/>
    <property type="evidence" value="ECO:0007669"/>
    <property type="project" value="UniProtKB-ARBA"/>
</dbReference>
<keyword evidence="11 17" id="KW-0503">Monooxygenase</keyword>
<dbReference type="InterPro" id="IPR036396">
    <property type="entry name" value="Cyt_P450_sf"/>
</dbReference>
<evidence type="ECO:0000256" key="8">
    <source>
        <dbReference type="ARBA" id="ARBA00022989"/>
    </source>
</evidence>
<dbReference type="GO" id="GO:0020037">
    <property type="term" value="F:heme binding"/>
    <property type="evidence" value="ECO:0007669"/>
    <property type="project" value="InterPro"/>
</dbReference>
<dbReference type="GO" id="GO:0005506">
    <property type="term" value="F:iron ion binding"/>
    <property type="evidence" value="ECO:0007669"/>
    <property type="project" value="InterPro"/>
</dbReference>
<evidence type="ECO:0000256" key="2">
    <source>
        <dbReference type="ARBA" id="ARBA00004167"/>
    </source>
</evidence>
<evidence type="ECO:0000256" key="6">
    <source>
        <dbReference type="ARBA" id="ARBA00022692"/>
    </source>
</evidence>
<evidence type="ECO:0000256" key="1">
    <source>
        <dbReference type="ARBA" id="ARBA00001971"/>
    </source>
</evidence>
<feature type="domain" description="RRM" evidence="16">
    <location>
        <begin position="473"/>
        <end position="579"/>
    </location>
</feature>
<sequence>MAVLSLLASIFGVLLLYIFGVIVYRLTFHPLASYPGPFLAKITDIYLAYYAYKGSRHLAFHRAHEQYGPYVRLGPNLLSVNTATGLKTIYGFRSNVKKASFYHAFPSTPKAVSVHSAVDKMQHARKRRVMSHAFSDSAIKSLEKYILANVRVGCELLGCKSNNWSAEKGLADEKDGGWNDAWNAAHWCEWLVFDIMGDLVFGKAFGMLESPVNRFATQLVGNAAHRHLICGTHLTIHNWHLDKLFFHKIAGQRAQYMQYSKGQAMERTKLGVDVDRKDFFYYLLNAKDPETGKGFSMDELWGESNLLIIAGSDTTSTAMSGAFFYLAHNPSAMQKVCKEIREAFADVEEIVTGPKLSGCSFLRACIDETMRMTPPVAGALPREVLSGGMDIDGHHIPAGVDVGVPIYTIHHNADYFPQPFDFIPERWLSDPSANPLHSSLQAAQSAYNPFSIGPRGCIGKGLAYVELTVTIARVLFLYDLRLAPGTTLGAGSKDLEIGRTRASEYQIMDVFASKKDGPILQFRARAYKRLLMRVDRFTFMNAIMCFVELGSEAEATKAIKELNGFEAQGKSLVVKPLKADFSWEKSEQRKDGAFGSRYFIDEGTAAYDAMRPLLEHRRIVLSVETPGWSTNKRFAVAVQNAETIIERQFGKYGIESVSGMSRFDRGKTHEPNLLCLVDFRTKEGAEKAVNNHHDTQIEGRLTWLRPAQPSSWRIHQIQKVVGPEALKALQESGVVPEGKEVYEDKFANPRPKRQKRQERQ</sequence>
<evidence type="ECO:0000256" key="14">
    <source>
        <dbReference type="PROSITE-ProRule" id="PRU00176"/>
    </source>
</evidence>
<keyword evidence="10 13" id="KW-0408">Iron</keyword>
<dbReference type="GO" id="GO:0016705">
    <property type="term" value="F:oxidoreductase activity, acting on paired donors, with incorporation or reduction of molecular oxygen"/>
    <property type="evidence" value="ECO:0007669"/>
    <property type="project" value="InterPro"/>
</dbReference>
<keyword evidence="12" id="KW-0472">Membrane</keyword>
<feature type="compositionally biased region" description="Basic and acidic residues" evidence="15">
    <location>
        <begin position="738"/>
        <end position="747"/>
    </location>
</feature>
<dbReference type="Proteomes" id="UP000596902">
    <property type="component" value="Unassembled WGS sequence"/>
</dbReference>
<dbReference type="PROSITE" id="PS00086">
    <property type="entry name" value="CYTOCHROME_P450"/>
    <property type="match status" value="1"/>
</dbReference>
<keyword evidence="14" id="KW-0694">RNA-binding</keyword>
<evidence type="ECO:0000256" key="10">
    <source>
        <dbReference type="ARBA" id="ARBA00023004"/>
    </source>
</evidence>
<dbReference type="PROSITE" id="PS50102">
    <property type="entry name" value="RRM"/>
    <property type="match status" value="1"/>
</dbReference>
<dbReference type="InterPro" id="IPR000504">
    <property type="entry name" value="RRM_dom"/>
</dbReference>
<feature type="binding site" description="axial binding residue" evidence="13">
    <location>
        <position position="457"/>
    </location>
    <ligand>
        <name>heme</name>
        <dbReference type="ChEBI" id="CHEBI:30413"/>
    </ligand>
    <ligandPart>
        <name>Fe</name>
        <dbReference type="ChEBI" id="CHEBI:18248"/>
    </ligandPart>
</feature>
<dbReference type="InterPro" id="IPR001128">
    <property type="entry name" value="Cyt_P450"/>
</dbReference>